<dbReference type="InterPro" id="IPR003675">
    <property type="entry name" value="Rce1/LyrA-like_dom"/>
</dbReference>
<feature type="transmembrane region" description="Helical" evidence="1">
    <location>
        <begin position="105"/>
        <end position="128"/>
    </location>
</feature>
<dbReference type="Proteomes" id="UP000291469">
    <property type="component" value="Chromosome"/>
</dbReference>
<name>A0A411YC56_9ACTN</name>
<keyword evidence="3" id="KW-0378">Hydrolase</keyword>
<keyword evidence="3" id="KW-0482">Metalloprotease</keyword>
<gene>
    <name evidence="3" type="ORF">ER308_04170</name>
</gene>
<dbReference type="GO" id="GO:0080120">
    <property type="term" value="P:CAAX-box protein maturation"/>
    <property type="evidence" value="ECO:0007669"/>
    <property type="project" value="UniProtKB-ARBA"/>
</dbReference>
<proteinExistence type="predicted"/>
<feature type="transmembrane region" description="Helical" evidence="1">
    <location>
        <begin position="207"/>
        <end position="224"/>
    </location>
</feature>
<keyword evidence="3" id="KW-0645">Protease</keyword>
<feature type="transmembrane region" description="Helical" evidence="1">
    <location>
        <begin position="6"/>
        <end position="34"/>
    </location>
</feature>
<keyword evidence="4" id="KW-1185">Reference proteome</keyword>
<sequence>MMAMPLGLAAADTLVGISVRAAAAISGLVAMALAARVRSRAALDVGLLTVLGSLIGFAPWLWQWPPVIALGWVALTAPVSRRLLGPNPDGTRSWRAWAPLGRPDPATWLLTAVTILASASALLAWAWLADLDTPVRRAFLEQLNELPIWVVAAWLVAFPLVNAAVEEIIYRGVVQGALQQTLGKATWAVLLQAVVFGGAHYHGNPGGFAGVVLATGYGAMLGVIRLRSRGLLAPWIAHVCADITIAVVLLSLLAQQF</sequence>
<evidence type="ECO:0000313" key="3">
    <source>
        <dbReference type="EMBL" id="QBI18821.1"/>
    </source>
</evidence>
<keyword evidence="1" id="KW-0812">Transmembrane</keyword>
<evidence type="ECO:0000313" key="4">
    <source>
        <dbReference type="Proteomes" id="UP000291469"/>
    </source>
</evidence>
<keyword evidence="1" id="KW-1133">Transmembrane helix</keyword>
<accession>A0A411YC56</accession>
<feature type="transmembrane region" description="Helical" evidence="1">
    <location>
        <begin position="41"/>
        <end position="61"/>
    </location>
</feature>
<protein>
    <submittedName>
        <fullName evidence="3">CPBP family intramembrane metalloprotease</fullName>
    </submittedName>
</protein>
<dbReference type="GO" id="GO:0004175">
    <property type="term" value="F:endopeptidase activity"/>
    <property type="evidence" value="ECO:0007669"/>
    <property type="project" value="UniProtKB-ARBA"/>
</dbReference>
<dbReference type="KEGG" id="erz:ER308_04170"/>
<dbReference type="GO" id="GO:0008237">
    <property type="term" value="F:metallopeptidase activity"/>
    <property type="evidence" value="ECO:0007669"/>
    <property type="project" value="UniProtKB-KW"/>
</dbReference>
<feature type="transmembrane region" description="Helical" evidence="1">
    <location>
        <begin position="148"/>
        <end position="170"/>
    </location>
</feature>
<dbReference type="AlphaFoldDB" id="A0A411YC56"/>
<feature type="transmembrane region" description="Helical" evidence="1">
    <location>
        <begin position="231"/>
        <end position="254"/>
    </location>
</feature>
<evidence type="ECO:0000256" key="1">
    <source>
        <dbReference type="SAM" id="Phobius"/>
    </source>
</evidence>
<dbReference type="Pfam" id="PF02517">
    <property type="entry name" value="Rce1-like"/>
    <property type="match status" value="1"/>
</dbReference>
<dbReference type="EMBL" id="CP036402">
    <property type="protein sequence ID" value="QBI18821.1"/>
    <property type="molecule type" value="Genomic_DNA"/>
</dbReference>
<dbReference type="GO" id="GO:0006508">
    <property type="term" value="P:proteolysis"/>
    <property type="evidence" value="ECO:0007669"/>
    <property type="project" value="UniProtKB-KW"/>
</dbReference>
<keyword evidence="1" id="KW-0472">Membrane</keyword>
<reference evidence="3 4" key="1">
    <citation type="submission" date="2019-01" db="EMBL/GenBank/DDBJ databases">
        <title>Egibacter rhizosphaerae EGI 80759T.</title>
        <authorList>
            <person name="Chen D.-D."/>
            <person name="Tian Y."/>
            <person name="Jiao J.-Y."/>
            <person name="Zhang X.-T."/>
            <person name="Zhang Y.-G."/>
            <person name="Zhang Y."/>
            <person name="Xiao M."/>
            <person name="Shu W.-S."/>
            <person name="Li W.-J."/>
        </authorList>
    </citation>
    <scope>NUCLEOTIDE SEQUENCE [LARGE SCALE GENOMIC DNA]</scope>
    <source>
        <strain evidence="3 4">EGI 80759</strain>
    </source>
</reference>
<dbReference type="OrthoDB" id="4772204at2"/>
<feature type="domain" description="CAAX prenyl protease 2/Lysostaphin resistance protein A-like" evidence="2">
    <location>
        <begin position="151"/>
        <end position="243"/>
    </location>
</feature>
<organism evidence="3 4">
    <name type="scientific">Egibacter rhizosphaerae</name>
    <dbReference type="NCBI Taxonomy" id="1670831"/>
    <lineage>
        <taxon>Bacteria</taxon>
        <taxon>Bacillati</taxon>
        <taxon>Actinomycetota</taxon>
        <taxon>Nitriliruptoria</taxon>
        <taxon>Egibacterales</taxon>
        <taxon>Egibacteraceae</taxon>
        <taxon>Egibacter</taxon>
    </lineage>
</organism>
<evidence type="ECO:0000259" key="2">
    <source>
        <dbReference type="Pfam" id="PF02517"/>
    </source>
</evidence>